<dbReference type="Proteomes" id="UP001239759">
    <property type="component" value="Unassembled WGS sequence"/>
</dbReference>
<dbReference type="Pfam" id="PF13166">
    <property type="entry name" value="AAA_13"/>
    <property type="match status" value="1"/>
</dbReference>
<comment type="caution">
    <text evidence="3">The sequence shown here is derived from an EMBL/GenBank/DDBJ whole genome shotgun (WGS) entry which is preliminary data.</text>
</comment>
<feature type="coiled-coil region" evidence="1">
    <location>
        <begin position="283"/>
        <end position="387"/>
    </location>
</feature>
<keyword evidence="1" id="KW-0175">Coiled coil</keyword>
<keyword evidence="4" id="KW-1185">Reference proteome</keyword>
<dbReference type="RefSeq" id="WP_284587916.1">
    <property type="nucleotide sequence ID" value="NZ_JASNUQ010000016.1"/>
</dbReference>
<organism evidence="3 4">
    <name type="scientific">Corynebacterium pseudodiphtheriticum</name>
    <dbReference type="NCBI Taxonomy" id="37637"/>
    <lineage>
        <taxon>Bacteria</taxon>
        <taxon>Bacillati</taxon>
        <taxon>Actinomycetota</taxon>
        <taxon>Actinomycetes</taxon>
        <taxon>Mycobacteriales</taxon>
        <taxon>Corynebacteriaceae</taxon>
        <taxon>Corynebacterium</taxon>
    </lineage>
</organism>
<dbReference type="EMBL" id="JASNUQ010000016">
    <property type="protein sequence ID" value="MDK4290846.1"/>
    <property type="molecule type" value="Genomic_DNA"/>
</dbReference>
<sequence length="731" mass="84582">MNIQLNEVKLSELACFSHDAAPMELQTETFIFGVNGTGKSSIARKLKEQADAKGISAYLFDQRYIRDLIQRENLEGVFQIRDASEDVQKRLSELEGDNGEIHQKRDFLGNKQKTLKEKQEEVKQINNGFRNKIWDLAKSYEQAYPNAYDHCFKGFKKKESLEKECLRRYKLMKGSGYEEPQDLDFENRINSLDRENVNIQQISSQAALCFELLEEEKQVAREEYRLSKNNPLSEYVARMDIDLWVKEGVQHLNESDSEVCPLCQQSLSEELKKNLELLISQDYEEAENCLGSLADRLVQAEQECETIKGRLNDFENFETTQLENSLGRLQLEFARLQRQVNEKLSNLQISFTLKFDTGALERCNEDLESLNERILRYKEALSDREKAKASLKEDFWTYFIHHRVKEVIKNRNEVLTNPNKAIEKLTEKSDSSSAELESLEKERRQLLCEVTSSEPVVEEINATLKDLNLRSFNLQKLNGVDRYCLVREDGSRAESESLSEGEKTFISFLYFYHLVEKRARDYSERNDIIAVIDDPISSLDSTTLFAVSLLCRRLQEAVEDSHSLLKQIVFSTHNAYFFKELAFIPPRRKKSANRTFHVLSKSSEGKTIDEQFDSNPIHSAYEQLWAEVRVAASRDGMASHTLQNSMRRILENYFRLTGGMNTEFTTGMDAGEALVAESLLSWMNDGSHNVPWNIDYSFEGTDTKALVEVFRKIFVAANQVQHFELMMRQEN</sequence>
<evidence type="ECO:0000313" key="4">
    <source>
        <dbReference type="Proteomes" id="UP001239759"/>
    </source>
</evidence>
<evidence type="ECO:0000256" key="1">
    <source>
        <dbReference type="SAM" id="Coils"/>
    </source>
</evidence>
<dbReference type="SUPFAM" id="SSF52540">
    <property type="entry name" value="P-loop containing nucleoside triphosphate hydrolases"/>
    <property type="match status" value="2"/>
</dbReference>
<dbReference type="InterPro" id="IPR026866">
    <property type="entry name" value="CR006_AAA"/>
</dbReference>
<feature type="domain" description="Protein CR006 P-loop" evidence="2">
    <location>
        <begin position="14"/>
        <end position="714"/>
    </location>
</feature>
<protein>
    <submittedName>
        <fullName evidence="3">AAA family ATPase</fullName>
    </submittedName>
</protein>
<gene>
    <name evidence="3" type="ORF">QPX23_08980</name>
</gene>
<evidence type="ECO:0000259" key="2">
    <source>
        <dbReference type="Pfam" id="PF13166"/>
    </source>
</evidence>
<feature type="coiled-coil region" evidence="1">
    <location>
        <begin position="422"/>
        <end position="449"/>
    </location>
</feature>
<dbReference type="Gene3D" id="3.40.50.300">
    <property type="entry name" value="P-loop containing nucleotide triphosphate hydrolases"/>
    <property type="match status" value="2"/>
</dbReference>
<proteinExistence type="predicted"/>
<dbReference type="InterPro" id="IPR027417">
    <property type="entry name" value="P-loop_NTPase"/>
</dbReference>
<evidence type="ECO:0000313" key="3">
    <source>
        <dbReference type="EMBL" id="MDK4290846.1"/>
    </source>
</evidence>
<accession>A0ABT7FYG0</accession>
<reference evidence="3 4" key="1">
    <citation type="submission" date="2023-05" db="EMBL/GenBank/DDBJ databases">
        <title>Metabolic capabilities are highly conserved among human nasal-associated Corynebacterium species in pangenomic analyses.</title>
        <authorList>
            <person name="Tran T.H."/>
            <person name="Roberts A.Q."/>
            <person name="Escapa I.F."/>
            <person name="Gao W."/>
            <person name="Conlan S."/>
            <person name="Kong H."/>
            <person name="Segre J.A."/>
            <person name="Kelly M.S."/>
            <person name="Lemon K.P."/>
        </authorList>
    </citation>
    <scope>NUCLEOTIDE SEQUENCE [LARGE SCALE GENOMIC DNA]</scope>
    <source>
        <strain evidence="3 4">KPL3772</strain>
    </source>
</reference>
<name>A0ABT7FYG0_9CORY</name>